<evidence type="ECO:0000259" key="2">
    <source>
        <dbReference type="Pfam" id="PF20434"/>
    </source>
</evidence>
<dbReference type="InterPro" id="IPR029058">
    <property type="entry name" value="AB_hydrolase_fold"/>
</dbReference>
<comment type="caution">
    <text evidence="3">The sequence shown here is derived from an EMBL/GenBank/DDBJ whole genome shotgun (WGS) entry which is preliminary data.</text>
</comment>
<sequence>MGRNGTVDRDLTYATVDGVDLRLDLYRAGPPASTTADGGSPVVVYVHGGGWTHGDRTAEAETRLAPMAAQGVTVASIDYRLAPDAVFPAQLHDVEAAVRWLRATGPELGLRTDRIGVWGASAGAYLVSLLALSSPELVQAVVHWFGQADLAATAGRTALEARLLPFHFEQDLLGPEPRTPAEALSLLDHIPARTAIVRDEERRDAGPTGLPPFLIAHGDRDRIVPPAEGLALHDALVRAGHSSRFELLGGAGHEDPAFDSPAHLATTAAWLRAVLSPPTGRSGTSGRSVARPR</sequence>
<keyword evidence="4" id="KW-1185">Reference proteome</keyword>
<dbReference type="PANTHER" id="PTHR48081">
    <property type="entry name" value="AB HYDROLASE SUPERFAMILY PROTEIN C4A8.06C"/>
    <property type="match status" value="1"/>
</dbReference>
<dbReference type="InterPro" id="IPR049492">
    <property type="entry name" value="BD-FAE-like_dom"/>
</dbReference>
<proteinExistence type="predicted"/>
<keyword evidence="1" id="KW-0378">Hydrolase</keyword>
<feature type="domain" description="BD-FAE-like" evidence="2">
    <location>
        <begin position="36"/>
        <end position="236"/>
    </location>
</feature>
<accession>A0ABN2C696</accession>
<name>A0ABN2C696_9ACTN</name>
<gene>
    <name evidence="3" type="ORF">GCM10009741_65820</name>
</gene>
<evidence type="ECO:0000313" key="3">
    <source>
        <dbReference type="EMBL" id="GAA1552187.1"/>
    </source>
</evidence>
<dbReference type="Pfam" id="PF20434">
    <property type="entry name" value="BD-FAE"/>
    <property type="match status" value="1"/>
</dbReference>
<dbReference type="PANTHER" id="PTHR48081:SF13">
    <property type="entry name" value="ALPHA_BETA HYDROLASE"/>
    <property type="match status" value="1"/>
</dbReference>
<evidence type="ECO:0000313" key="4">
    <source>
        <dbReference type="Proteomes" id="UP001500363"/>
    </source>
</evidence>
<organism evidence="3 4">
    <name type="scientific">Kribbella lupini</name>
    <dbReference type="NCBI Taxonomy" id="291602"/>
    <lineage>
        <taxon>Bacteria</taxon>
        <taxon>Bacillati</taxon>
        <taxon>Actinomycetota</taxon>
        <taxon>Actinomycetes</taxon>
        <taxon>Propionibacteriales</taxon>
        <taxon>Kribbellaceae</taxon>
        <taxon>Kribbella</taxon>
    </lineage>
</organism>
<dbReference type="Proteomes" id="UP001500363">
    <property type="component" value="Unassembled WGS sequence"/>
</dbReference>
<reference evidence="3 4" key="1">
    <citation type="journal article" date="2019" name="Int. J. Syst. Evol. Microbiol.">
        <title>The Global Catalogue of Microorganisms (GCM) 10K type strain sequencing project: providing services to taxonomists for standard genome sequencing and annotation.</title>
        <authorList>
            <consortium name="The Broad Institute Genomics Platform"/>
            <consortium name="The Broad Institute Genome Sequencing Center for Infectious Disease"/>
            <person name="Wu L."/>
            <person name="Ma J."/>
        </authorList>
    </citation>
    <scope>NUCLEOTIDE SEQUENCE [LARGE SCALE GENOMIC DNA]</scope>
    <source>
        <strain evidence="3 4">JCM 14303</strain>
    </source>
</reference>
<evidence type="ECO:0000256" key="1">
    <source>
        <dbReference type="ARBA" id="ARBA00022801"/>
    </source>
</evidence>
<dbReference type="EMBL" id="BAAANC010000003">
    <property type="protein sequence ID" value="GAA1552187.1"/>
    <property type="molecule type" value="Genomic_DNA"/>
</dbReference>
<dbReference type="SUPFAM" id="SSF53474">
    <property type="entry name" value="alpha/beta-Hydrolases"/>
    <property type="match status" value="1"/>
</dbReference>
<protein>
    <recommendedName>
        <fullName evidence="2">BD-FAE-like domain-containing protein</fullName>
    </recommendedName>
</protein>
<dbReference type="InterPro" id="IPR050300">
    <property type="entry name" value="GDXG_lipolytic_enzyme"/>
</dbReference>
<dbReference type="RefSeq" id="WP_344181216.1">
    <property type="nucleotide sequence ID" value="NZ_BAAANC010000003.1"/>
</dbReference>
<dbReference type="Gene3D" id="3.40.50.1820">
    <property type="entry name" value="alpha/beta hydrolase"/>
    <property type="match status" value="1"/>
</dbReference>